<keyword evidence="1" id="KW-0732">Signal</keyword>
<dbReference type="InterPro" id="IPR007921">
    <property type="entry name" value="CHAP_dom"/>
</dbReference>
<protein>
    <submittedName>
        <fullName evidence="3">CHAP domain containing protein</fullName>
    </submittedName>
</protein>
<dbReference type="PROSITE" id="PS50911">
    <property type="entry name" value="CHAP"/>
    <property type="match status" value="1"/>
</dbReference>
<dbReference type="SUPFAM" id="SSF54001">
    <property type="entry name" value="Cysteine proteinases"/>
    <property type="match status" value="1"/>
</dbReference>
<name>A5FXA3_ACICJ</name>
<evidence type="ECO:0000259" key="2">
    <source>
        <dbReference type="PROSITE" id="PS50911"/>
    </source>
</evidence>
<dbReference type="Pfam" id="PF05257">
    <property type="entry name" value="CHAP"/>
    <property type="match status" value="1"/>
</dbReference>
<organism evidence="3 4">
    <name type="scientific">Acidiphilium cryptum (strain JF-5)</name>
    <dbReference type="NCBI Taxonomy" id="349163"/>
    <lineage>
        <taxon>Bacteria</taxon>
        <taxon>Pseudomonadati</taxon>
        <taxon>Pseudomonadota</taxon>
        <taxon>Alphaproteobacteria</taxon>
        <taxon>Acetobacterales</taxon>
        <taxon>Acidocellaceae</taxon>
        <taxon>Acidiphilium</taxon>
    </lineage>
</organism>
<evidence type="ECO:0000313" key="4">
    <source>
        <dbReference type="Proteomes" id="UP000000245"/>
    </source>
</evidence>
<dbReference type="eggNOG" id="COG3942">
    <property type="taxonomic scope" value="Bacteria"/>
</dbReference>
<dbReference type="InterPro" id="IPR038765">
    <property type="entry name" value="Papain-like_cys_pep_sf"/>
</dbReference>
<dbReference type="STRING" id="349163.Acry_1018"/>
<evidence type="ECO:0000256" key="1">
    <source>
        <dbReference type="SAM" id="SignalP"/>
    </source>
</evidence>
<feature type="signal peptide" evidence="1">
    <location>
        <begin position="1"/>
        <end position="23"/>
    </location>
</feature>
<dbReference type="RefSeq" id="WP_007423793.1">
    <property type="nucleotide sequence ID" value="NC_009484.1"/>
</dbReference>
<keyword evidence="4" id="KW-1185">Reference proteome</keyword>
<sequence length="162" mass="17622">MRLALPALAAPLLLAACATSRFAGYGTPTTLTCVPYARAVSGIELTGDAWRWWDEADGLYPRAHHPVPGAVLVFRRHGAMTAGHVAVVTRVLGPREILVTQANWLPGRLQRATPVLDVSPANDWTSVRVWYAPDHEPGRTIYPTDGFILPARPRLATVPATR</sequence>
<dbReference type="Gene3D" id="3.90.1720.10">
    <property type="entry name" value="endopeptidase domain like (from Nostoc punctiforme)"/>
    <property type="match status" value="1"/>
</dbReference>
<proteinExistence type="predicted"/>
<feature type="chain" id="PRO_5002681822" evidence="1">
    <location>
        <begin position="24"/>
        <end position="162"/>
    </location>
</feature>
<dbReference type="HOGENOM" id="CLU_104965_1_1_5"/>
<dbReference type="AlphaFoldDB" id="A5FXA3"/>
<dbReference type="EMBL" id="CP000697">
    <property type="protein sequence ID" value="ABQ30235.1"/>
    <property type="molecule type" value="Genomic_DNA"/>
</dbReference>
<dbReference type="Proteomes" id="UP000000245">
    <property type="component" value="Chromosome"/>
</dbReference>
<dbReference type="PROSITE" id="PS51257">
    <property type="entry name" value="PROKAR_LIPOPROTEIN"/>
    <property type="match status" value="1"/>
</dbReference>
<evidence type="ECO:0000313" key="3">
    <source>
        <dbReference type="EMBL" id="ABQ30235.1"/>
    </source>
</evidence>
<feature type="domain" description="Peptidase C51" evidence="2">
    <location>
        <begin position="8"/>
        <end position="133"/>
    </location>
</feature>
<reference evidence="3 4" key="1">
    <citation type="submission" date="2007-05" db="EMBL/GenBank/DDBJ databases">
        <title>Complete sequence of chromosome of Acidiphilium cryptum JF-5.</title>
        <authorList>
            <consortium name="US DOE Joint Genome Institute"/>
            <person name="Copeland A."/>
            <person name="Lucas S."/>
            <person name="Lapidus A."/>
            <person name="Barry K."/>
            <person name="Detter J.C."/>
            <person name="Glavina del Rio T."/>
            <person name="Hammon N."/>
            <person name="Israni S."/>
            <person name="Dalin E."/>
            <person name="Tice H."/>
            <person name="Pitluck S."/>
            <person name="Sims D."/>
            <person name="Brettin T."/>
            <person name="Bruce D."/>
            <person name="Han C."/>
            <person name="Schmutz J."/>
            <person name="Larimer F."/>
            <person name="Land M."/>
            <person name="Hauser L."/>
            <person name="Kyrpides N."/>
            <person name="Kim E."/>
            <person name="Magnuson T."/>
            <person name="Richardson P."/>
        </authorList>
    </citation>
    <scope>NUCLEOTIDE SEQUENCE [LARGE SCALE GENOMIC DNA]</scope>
    <source>
        <strain evidence="3 4">JF-5</strain>
    </source>
</reference>
<dbReference type="KEGG" id="acr:Acry_1018"/>
<accession>A5FXA3</accession>
<gene>
    <name evidence="3" type="ordered locus">Acry_1018</name>
</gene>